<dbReference type="GeneID" id="120627251"/>
<evidence type="ECO:0000259" key="8">
    <source>
        <dbReference type="SMART" id="SM00727"/>
    </source>
</evidence>
<evidence type="ECO:0000256" key="6">
    <source>
        <dbReference type="PROSITE-ProRule" id="PRU00339"/>
    </source>
</evidence>
<keyword evidence="3" id="KW-0677">Repeat</keyword>
<dbReference type="EMBL" id="GAIX01012291">
    <property type="protein sequence ID" value="JAA80269.1"/>
    <property type="molecule type" value="Transcribed_RNA"/>
</dbReference>
<dbReference type="PROSITE" id="PS50293">
    <property type="entry name" value="TPR_REGION"/>
    <property type="match status" value="2"/>
</dbReference>
<keyword evidence="2" id="KW-0963">Cytoplasm</keyword>
<evidence type="ECO:0000256" key="3">
    <source>
        <dbReference type="ARBA" id="ARBA00022737"/>
    </source>
</evidence>
<evidence type="ECO:0000256" key="2">
    <source>
        <dbReference type="ARBA" id="ARBA00022490"/>
    </source>
</evidence>
<dbReference type="PANTHER" id="PTHR22904:SF523">
    <property type="entry name" value="STRESS-INDUCED-PHOSPHOPROTEIN 1"/>
    <property type="match status" value="1"/>
</dbReference>
<feature type="repeat" description="TPR" evidence="6">
    <location>
        <begin position="364"/>
        <end position="397"/>
    </location>
</feature>
<dbReference type="InterPro" id="IPR041243">
    <property type="entry name" value="STI1/HOP_DP"/>
</dbReference>
<feature type="repeat" description="TPR" evidence="6">
    <location>
        <begin position="263"/>
        <end position="296"/>
    </location>
</feature>
<name>S4NT78_9NEOP</name>
<dbReference type="GO" id="GO:0051879">
    <property type="term" value="F:Hsp90 protein binding"/>
    <property type="evidence" value="ECO:0007669"/>
    <property type="project" value="TreeGrafter"/>
</dbReference>
<dbReference type="InterPro" id="IPR019734">
    <property type="entry name" value="TPR_rpt"/>
</dbReference>
<dbReference type="SMART" id="SM00727">
    <property type="entry name" value="STI1"/>
    <property type="match status" value="2"/>
</dbReference>
<dbReference type="RefSeq" id="XP_039751094.1">
    <property type="nucleotide sequence ID" value="XM_039895160.1"/>
</dbReference>
<evidence type="ECO:0000256" key="5">
    <source>
        <dbReference type="ARBA" id="ARBA00026193"/>
    </source>
</evidence>
<dbReference type="SUPFAM" id="SSF48452">
    <property type="entry name" value="TPR-like"/>
    <property type="match status" value="3"/>
</dbReference>
<sequence length="544" mass="61965">MECHHSVSIMEQVNLLKDQGNLALSAGNCREAIKSYSTAIELDPQNHVLYSNRSAAHAKAGSYSSALDDANKTVLLNPTWSKGYSRKGSALAYLGRYDEAIATYEKGLELEPGNQQLASGLAEVRKQVEKSKLIEEALIEKLRRNPETREWLKKPENLEMVKSLKPQDFGSLDSKMENDINLSTLNTILRFASEEAMDVEPPIPEPPAPKPEKPQKAKYEDLPANRRLALQEKDLGNDCYKRKEFDSAIKHYSKAIEHDANDITFYTNMAAVFFEQKEYEKCIKECEKAIEIGRENRADFKLIAKAFTRLGNAYNKMEQWKLARTYYEKSMSEHRTPEIKTLLSEVEKKIAEEERKAYVDPVKAEQEKELGNEYFKKGDYSTAMKHYTEAIKRNPDDPKLYSNRAACYTKLAAFDLGLRDCDQCCKLDPKFIKGWIRKGKILQGMQQPAKAQMAYQKALELDPSNAEALEGYRACSTQLHSNPEEVRKRAMADPEVQTILRDPAMRCILEQMQQDPQALQDHLKNPEIAAKIQKLLESGLIAIH</sequence>
<dbReference type="FunFam" id="1.25.40.10:FF:000010">
    <property type="entry name" value="Stress-induced phosphoprotein 1"/>
    <property type="match status" value="1"/>
</dbReference>
<evidence type="ECO:0000256" key="1">
    <source>
        <dbReference type="ARBA" id="ARBA00004496"/>
    </source>
</evidence>
<feature type="repeat" description="TPR" evidence="6">
    <location>
        <begin position="304"/>
        <end position="337"/>
    </location>
</feature>
<feature type="repeat" description="TPR" evidence="6">
    <location>
        <begin position="81"/>
        <end position="114"/>
    </location>
</feature>
<dbReference type="Gene3D" id="1.10.260.100">
    <property type="match status" value="1"/>
</dbReference>
<reference evidence="9" key="1">
    <citation type="journal article" date="2013" name="BMC Genomics">
        <title>Unscrambling butterfly oogenesis.</title>
        <authorList>
            <person name="Carter J.M."/>
            <person name="Baker S.C."/>
            <person name="Pink R."/>
            <person name="Carter D.R."/>
            <person name="Collins A."/>
            <person name="Tomlin J."/>
            <person name="Gibbs M."/>
            <person name="Breuker C.J."/>
        </authorList>
    </citation>
    <scope>NUCLEOTIDE SEQUENCE</scope>
    <source>
        <tissue evidence="9">Ovary</tissue>
    </source>
</reference>
<reference evidence="9" key="2">
    <citation type="submission" date="2013-05" db="EMBL/GenBank/DDBJ databases">
        <authorList>
            <person name="Carter J.-M."/>
            <person name="Baker S.C."/>
            <person name="Pink R."/>
            <person name="Carter D.R.F."/>
            <person name="Collins A."/>
            <person name="Tomlin J."/>
            <person name="Gibbs M."/>
            <person name="Breuker C.J."/>
        </authorList>
    </citation>
    <scope>NUCLEOTIDE SEQUENCE</scope>
    <source>
        <tissue evidence="9">Ovary</tissue>
    </source>
</reference>
<feature type="domain" description="STI1" evidence="8">
    <location>
        <begin position="493"/>
        <end position="532"/>
    </location>
</feature>
<feature type="repeat" description="TPR" evidence="6">
    <location>
        <begin position="432"/>
        <end position="465"/>
    </location>
</feature>
<evidence type="ECO:0000313" key="9">
    <source>
        <dbReference type="EMBL" id="JAA80269.1"/>
    </source>
</evidence>
<dbReference type="Pfam" id="PF17830">
    <property type="entry name" value="STI1-HOP_DP"/>
    <property type="match status" value="1"/>
</dbReference>
<evidence type="ECO:0000256" key="7">
    <source>
        <dbReference type="SAM" id="MobiDB-lite"/>
    </source>
</evidence>
<dbReference type="InterPro" id="IPR011990">
    <property type="entry name" value="TPR-like_helical_dom_sf"/>
</dbReference>
<organism evidence="9">
    <name type="scientific">Pararge aegeria</name>
    <name type="common">speckled wood butterfly</name>
    <dbReference type="NCBI Taxonomy" id="116150"/>
    <lineage>
        <taxon>Eukaryota</taxon>
        <taxon>Metazoa</taxon>
        <taxon>Ecdysozoa</taxon>
        <taxon>Arthropoda</taxon>
        <taxon>Hexapoda</taxon>
        <taxon>Insecta</taxon>
        <taxon>Pterygota</taxon>
        <taxon>Neoptera</taxon>
        <taxon>Endopterygota</taxon>
        <taxon>Lepidoptera</taxon>
        <taxon>Glossata</taxon>
        <taxon>Ditrysia</taxon>
        <taxon>Papilionoidea</taxon>
        <taxon>Nymphalidae</taxon>
        <taxon>Satyrinae</taxon>
        <taxon>Satyrini</taxon>
        <taxon>Parargina</taxon>
        <taxon>Pararge</taxon>
    </lineage>
</organism>
<dbReference type="PROSITE" id="PS50005">
    <property type="entry name" value="TPR"/>
    <property type="match status" value="7"/>
</dbReference>
<dbReference type="PANTHER" id="PTHR22904">
    <property type="entry name" value="TPR REPEAT CONTAINING PROTEIN"/>
    <property type="match status" value="1"/>
</dbReference>
<dbReference type="Pfam" id="PF13432">
    <property type="entry name" value="TPR_16"/>
    <property type="match status" value="1"/>
</dbReference>
<dbReference type="GO" id="GO:0005737">
    <property type="term" value="C:cytoplasm"/>
    <property type="evidence" value="ECO:0007669"/>
    <property type="project" value="UniProtKB-SubCell"/>
</dbReference>
<feature type="repeat" description="TPR" evidence="6">
    <location>
        <begin position="229"/>
        <end position="262"/>
    </location>
</feature>
<feature type="repeat" description="TPR" evidence="6">
    <location>
        <begin position="13"/>
        <end position="46"/>
    </location>
</feature>
<dbReference type="FunFam" id="1.25.40.10:FF:000027">
    <property type="entry name" value="stress-induced-phosphoprotein 1 isoform X1"/>
    <property type="match status" value="1"/>
</dbReference>
<accession>S4NT78</accession>
<feature type="domain" description="STI1" evidence="8">
    <location>
        <begin position="135"/>
        <end position="172"/>
    </location>
</feature>
<dbReference type="FunFam" id="1.10.260.100:FF:000002">
    <property type="entry name" value="Stress-induced-phosphoprotein 1 (Hsp70/Hsp90-organizing)"/>
    <property type="match status" value="1"/>
</dbReference>
<dbReference type="Gene3D" id="1.25.40.10">
    <property type="entry name" value="Tetratricopeptide repeat domain"/>
    <property type="match status" value="3"/>
</dbReference>
<comment type="subcellular location">
    <subcellularLocation>
        <location evidence="1">Cytoplasm</location>
    </subcellularLocation>
</comment>
<dbReference type="Pfam" id="PF13181">
    <property type="entry name" value="TPR_8"/>
    <property type="match status" value="1"/>
</dbReference>
<dbReference type="Pfam" id="PF13424">
    <property type="entry name" value="TPR_12"/>
    <property type="match status" value="1"/>
</dbReference>
<dbReference type="Pfam" id="PF00515">
    <property type="entry name" value="TPR_1"/>
    <property type="match status" value="1"/>
</dbReference>
<dbReference type="InterPro" id="IPR006636">
    <property type="entry name" value="STI1_HS-bd"/>
</dbReference>
<feature type="region of interest" description="Disordered" evidence="7">
    <location>
        <begin position="198"/>
        <end position="218"/>
    </location>
</feature>
<proteinExistence type="predicted"/>
<dbReference type="Pfam" id="PF13414">
    <property type="entry name" value="TPR_11"/>
    <property type="match status" value="1"/>
</dbReference>
<keyword evidence="4 6" id="KW-0802">TPR repeat</keyword>
<dbReference type="SMART" id="SM00028">
    <property type="entry name" value="TPR"/>
    <property type="match status" value="9"/>
</dbReference>
<dbReference type="AlphaFoldDB" id="S4NT78"/>
<dbReference type="FunFam" id="1.25.40.10:FF:000020">
    <property type="entry name" value="Stress-induced phosphoprotein 1"/>
    <property type="match status" value="1"/>
</dbReference>
<protein>
    <recommendedName>
        <fullName evidence="5">Stress-induced-phosphoprotein 1</fullName>
    </recommendedName>
</protein>
<evidence type="ECO:0000256" key="4">
    <source>
        <dbReference type="ARBA" id="ARBA00022803"/>
    </source>
</evidence>
<dbReference type="CTD" id="10963"/>